<comment type="caution">
    <text evidence="2">The sequence shown here is derived from an EMBL/GenBank/DDBJ whole genome shotgun (WGS) entry which is preliminary data.</text>
</comment>
<evidence type="ECO:0000313" key="3">
    <source>
        <dbReference type="Proteomes" id="UP000730739"/>
    </source>
</evidence>
<reference evidence="2 3" key="1">
    <citation type="submission" date="2021-03" db="EMBL/GenBank/DDBJ databases">
        <title>Genomic Encyclopedia of Type Strains, Phase IV (KMG-IV): sequencing the most valuable type-strain genomes for metagenomic binning, comparative biology and taxonomic classification.</title>
        <authorList>
            <person name="Goeker M."/>
        </authorList>
    </citation>
    <scope>NUCLEOTIDE SEQUENCE [LARGE SCALE GENOMIC DNA]</scope>
    <source>
        <strain evidence="2 3">DSM 13372</strain>
    </source>
</reference>
<name>A0ABS4R2W1_9HYPH</name>
<evidence type="ECO:0000256" key="1">
    <source>
        <dbReference type="SAM" id="Phobius"/>
    </source>
</evidence>
<protein>
    <submittedName>
        <fullName evidence="2">Uncharacterized membrane protein YidH (DUF202 family)</fullName>
    </submittedName>
</protein>
<organism evidence="2 3">
    <name type="scientific">Sinorhizobium kostiense</name>
    <dbReference type="NCBI Taxonomy" id="76747"/>
    <lineage>
        <taxon>Bacteria</taxon>
        <taxon>Pseudomonadati</taxon>
        <taxon>Pseudomonadota</taxon>
        <taxon>Alphaproteobacteria</taxon>
        <taxon>Hyphomicrobiales</taxon>
        <taxon>Rhizobiaceae</taxon>
        <taxon>Sinorhizobium/Ensifer group</taxon>
        <taxon>Sinorhizobium</taxon>
    </lineage>
</organism>
<accession>A0ABS4R2W1</accession>
<dbReference type="EMBL" id="JAGILA010000005">
    <property type="protein sequence ID" value="MBP2237248.1"/>
    <property type="molecule type" value="Genomic_DNA"/>
</dbReference>
<dbReference type="Proteomes" id="UP000730739">
    <property type="component" value="Unassembled WGS sequence"/>
</dbReference>
<gene>
    <name evidence="2" type="ORF">J2Z31_003766</name>
</gene>
<feature type="transmembrane region" description="Helical" evidence="1">
    <location>
        <begin position="6"/>
        <end position="24"/>
    </location>
</feature>
<sequence>MGTVLIGAFLFIFGILAMVWEALARRRLSRPPKQENDRQTLEPRHQGLRFLAPTRNWLGVGLTTVGGVLLLFGALRYAFV</sequence>
<keyword evidence="3" id="KW-1185">Reference proteome</keyword>
<keyword evidence="1" id="KW-0472">Membrane</keyword>
<proteinExistence type="predicted"/>
<evidence type="ECO:0000313" key="2">
    <source>
        <dbReference type="EMBL" id="MBP2237248.1"/>
    </source>
</evidence>
<feature type="transmembrane region" description="Helical" evidence="1">
    <location>
        <begin position="57"/>
        <end position="79"/>
    </location>
</feature>
<keyword evidence="1" id="KW-0812">Transmembrane</keyword>
<keyword evidence="1" id="KW-1133">Transmembrane helix</keyword>